<proteinExistence type="predicted"/>
<organism evidence="2 3">
    <name type="scientific">Blyttiomyces helicus</name>
    <dbReference type="NCBI Taxonomy" id="388810"/>
    <lineage>
        <taxon>Eukaryota</taxon>
        <taxon>Fungi</taxon>
        <taxon>Fungi incertae sedis</taxon>
        <taxon>Chytridiomycota</taxon>
        <taxon>Chytridiomycota incertae sedis</taxon>
        <taxon>Chytridiomycetes</taxon>
        <taxon>Chytridiomycetes incertae sedis</taxon>
        <taxon>Blyttiomyces</taxon>
    </lineage>
</organism>
<protein>
    <submittedName>
        <fullName evidence="2">Uncharacterized protein</fullName>
    </submittedName>
</protein>
<dbReference type="EMBL" id="KZ997498">
    <property type="protein sequence ID" value="RKO87336.1"/>
    <property type="molecule type" value="Genomic_DNA"/>
</dbReference>
<evidence type="ECO:0000313" key="3">
    <source>
        <dbReference type="Proteomes" id="UP000269721"/>
    </source>
</evidence>
<accession>A0A4P9WAR3</accession>
<reference evidence="3" key="1">
    <citation type="journal article" date="2018" name="Nat. Microbiol.">
        <title>Leveraging single-cell genomics to expand the fungal tree of life.</title>
        <authorList>
            <person name="Ahrendt S.R."/>
            <person name="Quandt C.A."/>
            <person name="Ciobanu D."/>
            <person name="Clum A."/>
            <person name="Salamov A."/>
            <person name="Andreopoulos B."/>
            <person name="Cheng J.F."/>
            <person name="Woyke T."/>
            <person name="Pelin A."/>
            <person name="Henrissat B."/>
            <person name="Reynolds N.K."/>
            <person name="Benny G.L."/>
            <person name="Smith M.E."/>
            <person name="James T.Y."/>
            <person name="Grigoriev I.V."/>
        </authorList>
    </citation>
    <scope>NUCLEOTIDE SEQUENCE [LARGE SCALE GENOMIC DNA]</scope>
</reference>
<evidence type="ECO:0000313" key="2">
    <source>
        <dbReference type="EMBL" id="RKO87336.1"/>
    </source>
</evidence>
<sequence>MVVLPHISIIGIGRPISDIVLRVGVRTRHVLDLVSVGQPLIPVDKKESGVFLEDPIELFRCATILVNNILAPGHLPAARNPSRRPHSSRSPCRPVSSLVRQLIPGMYWVSEPPPPSDSTLVPRESSRRKRPSGPRTQGPLRRCPTRHPNNGVYAFLLTGILARRSGRLAATWEAQLRRAGEAAEGVAGVNPPGLSHRILSLVFPLHVVRSSLGG</sequence>
<keyword evidence="3" id="KW-1185">Reference proteome</keyword>
<dbReference type="Proteomes" id="UP000269721">
    <property type="component" value="Unassembled WGS sequence"/>
</dbReference>
<name>A0A4P9WAR3_9FUNG</name>
<dbReference type="AlphaFoldDB" id="A0A4P9WAR3"/>
<feature type="region of interest" description="Disordered" evidence="1">
    <location>
        <begin position="109"/>
        <end position="145"/>
    </location>
</feature>
<gene>
    <name evidence="2" type="ORF">BDK51DRAFT_43499</name>
</gene>
<evidence type="ECO:0000256" key="1">
    <source>
        <dbReference type="SAM" id="MobiDB-lite"/>
    </source>
</evidence>